<evidence type="ECO:0000313" key="6">
    <source>
        <dbReference type="Proteomes" id="UP000558113"/>
    </source>
</evidence>
<dbReference type="SUPFAM" id="SSF51182">
    <property type="entry name" value="RmlC-like cupins"/>
    <property type="match status" value="1"/>
</dbReference>
<keyword evidence="2" id="KW-0238">DNA-binding</keyword>
<comment type="caution">
    <text evidence="5">The sequence shown here is derived from an EMBL/GenBank/DDBJ whole genome shotgun (WGS) entry which is preliminary data.</text>
</comment>
<evidence type="ECO:0000256" key="1">
    <source>
        <dbReference type="ARBA" id="ARBA00023015"/>
    </source>
</evidence>
<evidence type="ECO:0000313" key="5">
    <source>
        <dbReference type="EMBL" id="NBC67571.1"/>
    </source>
</evidence>
<dbReference type="Gene3D" id="2.60.120.10">
    <property type="entry name" value="Jelly Rolls"/>
    <property type="match status" value="1"/>
</dbReference>
<dbReference type="EMBL" id="JAAAMU010000001">
    <property type="protein sequence ID" value="NBC67571.1"/>
    <property type="molecule type" value="Genomic_DNA"/>
</dbReference>
<proteinExistence type="predicted"/>
<dbReference type="PROSITE" id="PS01124">
    <property type="entry name" value="HTH_ARAC_FAMILY_2"/>
    <property type="match status" value="1"/>
</dbReference>
<accession>A0A7X4YJJ2</accession>
<dbReference type="AlphaFoldDB" id="A0A7X4YJJ2"/>
<dbReference type="SMART" id="SM00342">
    <property type="entry name" value="HTH_ARAC"/>
    <property type="match status" value="1"/>
</dbReference>
<dbReference type="InterPro" id="IPR009057">
    <property type="entry name" value="Homeodomain-like_sf"/>
</dbReference>
<dbReference type="InterPro" id="IPR018062">
    <property type="entry name" value="HTH_AraC-typ_CS"/>
</dbReference>
<dbReference type="PANTHER" id="PTHR43280">
    <property type="entry name" value="ARAC-FAMILY TRANSCRIPTIONAL REGULATOR"/>
    <property type="match status" value="1"/>
</dbReference>
<dbReference type="GO" id="GO:0043565">
    <property type="term" value="F:sequence-specific DNA binding"/>
    <property type="evidence" value="ECO:0007669"/>
    <property type="project" value="InterPro"/>
</dbReference>
<dbReference type="Proteomes" id="UP000558113">
    <property type="component" value="Unassembled WGS sequence"/>
</dbReference>
<protein>
    <submittedName>
        <fullName evidence="5">Helix-turn-helix domain-containing protein</fullName>
    </submittedName>
</protein>
<name>A0A7X4YJJ2_9BACL</name>
<dbReference type="PROSITE" id="PS00041">
    <property type="entry name" value="HTH_ARAC_FAMILY_1"/>
    <property type="match status" value="1"/>
</dbReference>
<keyword evidence="3" id="KW-0804">Transcription</keyword>
<dbReference type="PANTHER" id="PTHR43280:SF2">
    <property type="entry name" value="HTH-TYPE TRANSCRIPTIONAL REGULATOR EXSA"/>
    <property type="match status" value="1"/>
</dbReference>
<dbReference type="InterPro" id="IPR018060">
    <property type="entry name" value="HTH_AraC"/>
</dbReference>
<dbReference type="OrthoDB" id="2566489at2"/>
<dbReference type="Pfam" id="PF12833">
    <property type="entry name" value="HTH_18"/>
    <property type="match status" value="1"/>
</dbReference>
<keyword evidence="6" id="KW-1185">Reference proteome</keyword>
<keyword evidence="1" id="KW-0805">Transcription regulation</keyword>
<dbReference type="InterPro" id="IPR014710">
    <property type="entry name" value="RmlC-like_jellyroll"/>
</dbReference>
<organism evidence="5 6">
    <name type="scientific">Paenibacillus sacheonensis</name>
    <dbReference type="NCBI Taxonomy" id="742054"/>
    <lineage>
        <taxon>Bacteria</taxon>
        <taxon>Bacillati</taxon>
        <taxon>Bacillota</taxon>
        <taxon>Bacilli</taxon>
        <taxon>Bacillales</taxon>
        <taxon>Paenibacillaceae</taxon>
        <taxon>Paenibacillus</taxon>
    </lineage>
</organism>
<evidence type="ECO:0000259" key="4">
    <source>
        <dbReference type="PROSITE" id="PS01124"/>
    </source>
</evidence>
<feature type="domain" description="HTH araC/xylS-type" evidence="4">
    <location>
        <begin position="177"/>
        <end position="275"/>
    </location>
</feature>
<evidence type="ECO:0000256" key="2">
    <source>
        <dbReference type="ARBA" id="ARBA00023125"/>
    </source>
</evidence>
<dbReference type="GO" id="GO:0003700">
    <property type="term" value="F:DNA-binding transcription factor activity"/>
    <property type="evidence" value="ECO:0007669"/>
    <property type="project" value="InterPro"/>
</dbReference>
<dbReference type="RefSeq" id="WP_161693498.1">
    <property type="nucleotide sequence ID" value="NZ_JAAAMU010000001.1"/>
</dbReference>
<dbReference type="InterPro" id="IPR011051">
    <property type="entry name" value="RmlC_Cupin_sf"/>
</dbReference>
<gene>
    <name evidence="5" type="ORF">GT003_01000</name>
</gene>
<dbReference type="SUPFAM" id="SSF46689">
    <property type="entry name" value="Homeodomain-like"/>
    <property type="match status" value="2"/>
</dbReference>
<dbReference type="Gene3D" id="1.10.10.60">
    <property type="entry name" value="Homeodomain-like"/>
    <property type="match status" value="2"/>
</dbReference>
<evidence type="ECO:0000256" key="3">
    <source>
        <dbReference type="ARBA" id="ARBA00023163"/>
    </source>
</evidence>
<reference evidence="5 6" key="1">
    <citation type="submission" date="2020-01" db="EMBL/GenBank/DDBJ databases">
        <title>Paenibacillus soybeanensis sp. nov. isolated from the nodules of soybean (Glycine max(L.) Merr).</title>
        <authorList>
            <person name="Wang H."/>
        </authorList>
    </citation>
    <scope>NUCLEOTIDE SEQUENCE [LARGE SCALE GENOMIC DNA]</scope>
    <source>
        <strain evidence="5 6">DSM 23054</strain>
    </source>
</reference>
<sequence length="283" mass="32431">MRIRICKALTISDSAAPAGGIHADNLEILYITKGRARFQWAGHCLELHAPAVFLIAPSTPHVLESLDPEIGCIFLELSEADDPFLTTANIDRWNLLQAAAIDDARAPFAGEIERSLQYVHRLFLTREVRPNDELEQVCLLELNKIIRLIAHILRYSSLEGGPCARSQNKWSPQETIDILIDFMEWRYSDDLTLDMLAELVHLNPSYLVRIFKKHTGRTPFEYLQTLRLKAAVSYLLRSELPLRVIAEKTGFNSIHYFCRLFRKTYGDSPIRWRDKQAELAAEN</sequence>